<dbReference type="SUPFAM" id="SSF55008">
    <property type="entry name" value="HMA, heavy metal-associated domain"/>
    <property type="match status" value="1"/>
</dbReference>
<reference evidence="2 3" key="1">
    <citation type="journal article" date="2015" name="Infect. Genet. Evol.">
        <title>Genomic sequences of six botulinum neurotoxin-producing strains representing three clostridial species illustrate the mobility and diversity of botulinum neurotoxin genes.</title>
        <authorList>
            <person name="Smith T.J."/>
            <person name="Hill K.K."/>
            <person name="Xie G."/>
            <person name="Foley B.T."/>
            <person name="Williamson C.H."/>
            <person name="Foster J.T."/>
            <person name="Johnson S.L."/>
            <person name="Chertkov O."/>
            <person name="Teshima H."/>
            <person name="Gibbons H.S."/>
            <person name="Johnsky L.A."/>
            <person name="Karavis M.A."/>
            <person name="Smith L.A."/>
        </authorList>
    </citation>
    <scope>NUCLEOTIDE SEQUENCE [LARGE SCALE GENOMIC DNA]</scope>
    <source>
        <strain evidence="2 3">CDC 2741</strain>
    </source>
</reference>
<dbReference type="Proteomes" id="UP000031366">
    <property type="component" value="Unassembled WGS sequence"/>
</dbReference>
<evidence type="ECO:0000313" key="3">
    <source>
        <dbReference type="Proteomes" id="UP000031366"/>
    </source>
</evidence>
<organism evidence="2 3">
    <name type="scientific">Clostridium argentinense CDC 2741</name>
    <dbReference type="NCBI Taxonomy" id="1418104"/>
    <lineage>
        <taxon>Bacteria</taxon>
        <taxon>Bacillati</taxon>
        <taxon>Bacillota</taxon>
        <taxon>Clostridia</taxon>
        <taxon>Eubacteriales</taxon>
        <taxon>Clostridiaceae</taxon>
        <taxon>Clostridium</taxon>
    </lineage>
</organism>
<keyword evidence="3" id="KW-1185">Reference proteome</keyword>
<dbReference type="Gene3D" id="3.30.70.100">
    <property type="match status" value="1"/>
</dbReference>
<evidence type="ECO:0000313" key="2">
    <source>
        <dbReference type="EMBL" id="KIE45630.1"/>
    </source>
</evidence>
<accession>A0A0C1UDX9</accession>
<dbReference type="OrthoDB" id="1932203at2"/>
<evidence type="ECO:0000259" key="1">
    <source>
        <dbReference type="PROSITE" id="PS50846"/>
    </source>
</evidence>
<name>A0A0C1UDX9_9CLOT</name>
<proteinExistence type="predicted"/>
<feature type="domain" description="HMA" evidence="1">
    <location>
        <begin position="1"/>
        <end position="67"/>
    </location>
</feature>
<dbReference type="InterPro" id="IPR006121">
    <property type="entry name" value="HMA_dom"/>
</dbReference>
<dbReference type="EMBL" id="AYSO01000019">
    <property type="protein sequence ID" value="KIE45630.1"/>
    <property type="molecule type" value="Genomic_DNA"/>
</dbReference>
<protein>
    <submittedName>
        <fullName evidence="2">Heavy-metal-associated domain protein</fullName>
    </submittedName>
</protein>
<dbReference type="InterPro" id="IPR036163">
    <property type="entry name" value="HMA_dom_sf"/>
</dbReference>
<gene>
    <name evidence="2" type="ORF">U732_2480</name>
</gene>
<dbReference type="AlphaFoldDB" id="A0A0C1UDX9"/>
<dbReference type="GO" id="GO:0046872">
    <property type="term" value="F:metal ion binding"/>
    <property type="evidence" value="ECO:0007669"/>
    <property type="project" value="InterPro"/>
</dbReference>
<sequence>MKSVLKVCDMVTSKDISNVRSAISNNQGVLACQILTESKEIEIVYDDYFISIDDIIESIEDKGYTVL</sequence>
<dbReference type="RefSeq" id="WP_039634950.1">
    <property type="nucleotide sequence ID" value="NZ_AYSO01000019.1"/>
</dbReference>
<comment type="caution">
    <text evidence="2">The sequence shown here is derived from an EMBL/GenBank/DDBJ whole genome shotgun (WGS) entry which is preliminary data.</text>
</comment>
<dbReference type="STRING" id="29341.RSJ17_00825"/>
<dbReference type="PROSITE" id="PS50846">
    <property type="entry name" value="HMA_2"/>
    <property type="match status" value="1"/>
</dbReference>
<dbReference type="PROSITE" id="PS51257">
    <property type="entry name" value="PROKAR_LIPOPROTEIN"/>
    <property type="match status" value="1"/>
</dbReference>